<protein>
    <submittedName>
        <fullName evidence="2">Glycosyltransferase, group 2 family protein</fullName>
        <ecNumber evidence="2">2.4.-.-</ecNumber>
    </submittedName>
</protein>
<dbReference type="Gene3D" id="3.90.550.10">
    <property type="entry name" value="Spore Coat Polysaccharide Biosynthesis Protein SpsA, Chain A"/>
    <property type="match status" value="1"/>
</dbReference>
<dbReference type="GO" id="GO:0016757">
    <property type="term" value="F:glycosyltransferase activity"/>
    <property type="evidence" value="ECO:0007669"/>
    <property type="project" value="UniProtKB-KW"/>
</dbReference>
<dbReference type="STRING" id="634994.GCWU000323_01758"/>
<name>C9MYW7_9FUSO</name>
<feature type="domain" description="Glycosyltransferase 2-like" evidence="1">
    <location>
        <begin position="12"/>
        <end position="199"/>
    </location>
</feature>
<gene>
    <name evidence="2" type="ORF">GCWU000323_01758</name>
</gene>
<sequence length="283" mass="33732">MDRGRFMYDFTACIVTYNTEKEELRKVIGCFQKTGLRFKLWISDNSEKDDLKEFIGEFLDARIEYIFNNSNGGFGAGHNVVIKRLIEGEVEAEFHLMVNADVFFEGNTIEKIIEYMRENKDIGQIGPKIYGLNGEVTKSCRLLPSPINLIFRRFLPLKSVVEKLDYNYEMKWYNYRETIDVPILSGCFIFVRTDVLKEIGGFDKRYFMYMEDYDLCRRIGQKYRTVFYPEAEIIHEHGKASYKSRKMMLLHVSSAIKYFNKWGWFFDKERKEKNRECIKKYKK</sequence>
<dbReference type="PANTHER" id="PTHR43179">
    <property type="entry name" value="RHAMNOSYLTRANSFERASE WBBL"/>
    <property type="match status" value="1"/>
</dbReference>
<reference evidence="2 3" key="1">
    <citation type="submission" date="2009-09" db="EMBL/GenBank/DDBJ databases">
        <authorList>
            <person name="Weinstock G."/>
            <person name="Sodergren E."/>
            <person name="Clifton S."/>
            <person name="Fulton L."/>
            <person name="Fulton B."/>
            <person name="Courtney L."/>
            <person name="Fronick C."/>
            <person name="Harrison M."/>
            <person name="Strong C."/>
            <person name="Farmer C."/>
            <person name="Delahaunty K."/>
            <person name="Markovic C."/>
            <person name="Hall O."/>
            <person name="Minx P."/>
            <person name="Tomlinson C."/>
            <person name="Mitreva M."/>
            <person name="Nelson J."/>
            <person name="Hou S."/>
            <person name="Wollam A."/>
            <person name="Pepin K.H."/>
            <person name="Johnson M."/>
            <person name="Bhonagiri V."/>
            <person name="Nash W.E."/>
            <person name="Warren W."/>
            <person name="Chinwalla A."/>
            <person name="Mardis E.R."/>
            <person name="Wilson R.K."/>
        </authorList>
    </citation>
    <scope>NUCLEOTIDE SEQUENCE [LARGE SCALE GENOMIC DNA]</scope>
    <source>
        <strain evidence="2 3">F0254</strain>
    </source>
</reference>
<dbReference type="CDD" id="cd04186">
    <property type="entry name" value="GT_2_like_c"/>
    <property type="match status" value="1"/>
</dbReference>
<dbReference type="HOGENOM" id="CLU_023845_0_4_0"/>
<dbReference type="eggNOG" id="COG1216">
    <property type="taxonomic scope" value="Bacteria"/>
</dbReference>
<dbReference type="InterPro" id="IPR029044">
    <property type="entry name" value="Nucleotide-diphossugar_trans"/>
</dbReference>
<evidence type="ECO:0000259" key="1">
    <source>
        <dbReference type="Pfam" id="PF00535"/>
    </source>
</evidence>
<keyword evidence="2" id="KW-0328">Glycosyltransferase</keyword>
<dbReference type="EMBL" id="ACVB02000011">
    <property type="protein sequence ID" value="EEX74319.1"/>
    <property type="molecule type" value="Genomic_DNA"/>
</dbReference>
<accession>C9MYW7</accession>
<proteinExistence type="predicted"/>
<comment type="caution">
    <text evidence="2">The sequence shown here is derived from an EMBL/GenBank/DDBJ whole genome shotgun (WGS) entry which is preliminary data.</text>
</comment>
<dbReference type="InterPro" id="IPR001173">
    <property type="entry name" value="Glyco_trans_2-like"/>
</dbReference>
<dbReference type="Proteomes" id="UP000006233">
    <property type="component" value="Unassembled WGS sequence"/>
</dbReference>
<evidence type="ECO:0000313" key="3">
    <source>
        <dbReference type="Proteomes" id="UP000006233"/>
    </source>
</evidence>
<dbReference type="SUPFAM" id="SSF53448">
    <property type="entry name" value="Nucleotide-diphospho-sugar transferases"/>
    <property type="match status" value="1"/>
</dbReference>
<organism evidence="2 3">
    <name type="scientific">Leptotrichia hofstadii F0254</name>
    <dbReference type="NCBI Taxonomy" id="634994"/>
    <lineage>
        <taxon>Bacteria</taxon>
        <taxon>Fusobacteriati</taxon>
        <taxon>Fusobacteriota</taxon>
        <taxon>Fusobacteriia</taxon>
        <taxon>Fusobacteriales</taxon>
        <taxon>Leptotrichiaceae</taxon>
        <taxon>Leptotrichia</taxon>
    </lineage>
</organism>
<dbReference type="PANTHER" id="PTHR43179:SF10">
    <property type="entry name" value="GLYCOSYL TRANSFERASE"/>
    <property type="match status" value="1"/>
</dbReference>
<evidence type="ECO:0000313" key="2">
    <source>
        <dbReference type="EMBL" id="EEX74319.1"/>
    </source>
</evidence>
<dbReference type="EC" id="2.4.-.-" evidence="2"/>
<dbReference type="Pfam" id="PF00535">
    <property type="entry name" value="Glycos_transf_2"/>
    <property type="match status" value="1"/>
</dbReference>
<keyword evidence="2" id="KW-0808">Transferase</keyword>
<dbReference type="AlphaFoldDB" id="C9MYW7"/>